<comment type="subcellular location">
    <subcellularLocation>
        <location evidence="1">Secreted</location>
    </subcellularLocation>
</comment>
<dbReference type="OrthoDB" id="199913at2759"/>
<proteinExistence type="inferred from homology"/>
<dbReference type="AlphaFoldDB" id="A0A5E4MNJ9"/>
<dbReference type="PANTHER" id="PTHR11610">
    <property type="entry name" value="LIPASE"/>
    <property type="match status" value="1"/>
</dbReference>
<comment type="similarity">
    <text evidence="2 4">Belongs to the AB hydrolase superfamily. Lipase family.</text>
</comment>
<dbReference type="GO" id="GO:0016042">
    <property type="term" value="P:lipid catabolic process"/>
    <property type="evidence" value="ECO:0007669"/>
    <property type="project" value="TreeGrafter"/>
</dbReference>
<evidence type="ECO:0000256" key="1">
    <source>
        <dbReference type="ARBA" id="ARBA00004613"/>
    </source>
</evidence>
<keyword evidence="7" id="KW-0378">Hydrolase</keyword>
<keyword evidence="8" id="KW-1185">Reference proteome</keyword>
<evidence type="ECO:0000256" key="5">
    <source>
        <dbReference type="SAM" id="SignalP"/>
    </source>
</evidence>
<evidence type="ECO:0000256" key="2">
    <source>
        <dbReference type="ARBA" id="ARBA00010701"/>
    </source>
</evidence>
<name>A0A5E4MNJ9_9HEMI</name>
<feature type="domain" description="Lipase" evidence="6">
    <location>
        <begin position="60"/>
        <end position="311"/>
    </location>
</feature>
<evidence type="ECO:0000313" key="8">
    <source>
        <dbReference type="Proteomes" id="UP000325440"/>
    </source>
</evidence>
<evidence type="ECO:0000259" key="6">
    <source>
        <dbReference type="Pfam" id="PF00151"/>
    </source>
</evidence>
<dbReference type="Gene3D" id="3.40.50.1820">
    <property type="entry name" value="alpha/beta hydrolase"/>
    <property type="match status" value="1"/>
</dbReference>
<dbReference type="Proteomes" id="UP000325440">
    <property type="component" value="Unassembled WGS sequence"/>
</dbReference>
<evidence type="ECO:0000256" key="4">
    <source>
        <dbReference type="RuleBase" id="RU004262"/>
    </source>
</evidence>
<dbReference type="Pfam" id="PF00151">
    <property type="entry name" value="Lipase"/>
    <property type="match status" value="1"/>
</dbReference>
<dbReference type="PANTHER" id="PTHR11610:SF173">
    <property type="entry name" value="LIPASE DOMAIN-CONTAINING PROTEIN-RELATED"/>
    <property type="match status" value="1"/>
</dbReference>
<protein>
    <submittedName>
        <fullName evidence="7">Lipase/vitellogenin,Triacylglycerol lipase family,Alpha/Beta hydrolase fold</fullName>
    </submittedName>
</protein>
<reference evidence="7 8" key="1">
    <citation type="submission" date="2019-08" db="EMBL/GenBank/DDBJ databases">
        <authorList>
            <person name="Alioto T."/>
            <person name="Alioto T."/>
            <person name="Gomez Garrido J."/>
        </authorList>
    </citation>
    <scope>NUCLEOTIDE SEQUENCE [LARGE SCALE GENOMIC DNA]</scope>
</reference>
<keyword evidence="3" id="KW-0964">Secreted</keyword>
<accession>A0A5E4MNJ9</accession>
<dbReference type="EMBL" id="CABPRJ010000962">
    <property type="protein sequence ID" value="VVC33024.1"/>
    <property type="molecule type" value="Genomic_DNA"/>
</dbReference>
<organism evidence="7 8">
    <name type="scientific">Cinara cedri</name>
    <dbReference type="NCBI Taxonomy" id="506608"/>
    <lineage>
        <taxon>Eukaryota</taxon>
        <taxon>Metazoa</taxon>
        <taxon>Ecdysozoa</taxon>
        <taxon>Arthropoda</taxon>
        <taxon>Hexapoda</taxon>
        <taxon>Insecta</taxon>
        <taxon>Pterygota</taxon>
        <taxon>Neoptera</taxon>
        <taxon>Paraneoptera</taxon>
        <taxon>Hemiptera</taxon>
        <taxon>Sternorrhyncha</taxon>
        <taxon>Aphidomorpha</taxon>
        <taxon>Aphidoidea</taxon>
        <taxon>Aphididae</taxon>
        <taxon>Lachninae</taxon>
        <taxon>Cinara</taxon>
    </lineage>
</organism>
<dbReference type="InterPro" id="IPR029058">
    <property type="entry name" value="AB_hydrolase_fold"/>
</dbReference>
<feature type="chain" id="PRO_5022721789" evidence="5">
    <location>
        <begin position="28"/>
        <end position="425"/>
    </location>
</feature>
<sequence>MFAFKKVFFEGVTLLAILTICADNGKGTTTENDAQMKEMLFKKQLTENVATITNILQKDDKDKCPNNYVKFYLYTQQDNKGKPIPTEVSEGTEHIILNSINPINLKIMIHGAYGHKDDAFNILIRKSYFTVDSNRNILVVDYKFLGDNLIGMPYRVYDVVELVAKCTVRILYKIIKENSGSIINTHVIGFSLGAQIAGSLANKLKITNNGGFSHTISRITALEPVLLNFEGKRSILNKDSAPIVDVLYTNFGSLGQIFPIGTHIFYANGGLCQPKCDIFDNDGYNCSHKRAYTLFAESIEYKDPKYGFFSKRRGHNEPMSFLLGLKNKIIYDSAKYKFGEYLETNQEKVDDGVFYFETNSQYPFAQDIDCTTEERSTYKNFNFISTIISSMTDWWSNHPPLHEGTPSYQSSQYEGPLFEEEIIFD</sequence>
<dbReference type="GO" id="GO:0016298">
    <property type="term" value="F:lipase activity"/>
    <property type="evidence" value="ECO:0007669"/>
    <property type="project" value="InterPro"/>
</dbReference>
<keyword evidence="5" id="KW-0732">Signal</keyword>
<dbReference type="PRINTS" id="PR00821">
    <property type="entry name" value="TAGLIPASE"/>
</dbReference>
<dbReference type="InterPro" id="IPR013818">
    <property type="entry name" value="Lipase"/>
</dbReference>
<dbReference type="InterPro" id="IPR000734">
    <property type="entry name" value="TAG_lipase"/>
</dbReference>
<feature type="signal peptide" evidence="5">
    <location>
        <begin position="1"/>
        <end position="27"/>
    </location>
</feature>
<evidence type="ECO:0000313" key="7">
    <source>
        <dbReference type="EMBL" id="VVC33024.1"/>
    </source>
</evidence>
<dbReference type="GO" id="GO:0017171">
    <property type="term" value="F:serine hydrolase activity"/>
    <property type="evidence" value="ECO:0007669"/>
    <property type="project" value="TreeGrafter"/>
</dbReference>
<evidence type="ECO:0000256" key="3">
    <source>
        <dbReference type="ARBA" id="ARBA00022525"/>
    </source>
</evidence>
<dbReference type="SUPFAM" id="SSF53474">
    <property type="entry name" value="alpha/beta-Hydrolases"/>
    <property type="match status" value="1"/>
</dbReference>
<dbReference type="GO" id="GO:0005615">
    <property type="term" value="C:extracellular space"/>
    <property type="evidence" value="ECO:0007669"/>
    <property type="project" value="TreeGrafter"/>
</dbReference>
<gene>
    <name evidence="7" type="ORF">CINCED_3A014507</name>
</gene>